<sequence length="180" mass="20054">MHVWRATFLWLSFASLLLFGSTSTVGPARNMRLKPCPSSPNCVSSEADESDKEHYVAPLTYTGMTTVQVVKQLRDVVGKMSRSKLVEEKDLELHYTFTTLVFRFVDDVDLVVVPDDAPSESTVDAKAIDARANAPTTSGTVQVRSASRVGYSDLGTNRRRVEDIRKRWNEATRATHASKM</sequence>
<dbReference type="PANTHER" id="PTHR34801:SF6">
    <property type="entry name" value="SLL1620 PROTEIN"/>
    <property type="match status" value="1"/>
</dbReference>
<gene>
    <name evidence="2" type="ORF">PSAL00342_LOCUS3131</name>
</gene>
<dbReference type="PIRSF" id="PIRSF026426">
    <property type="entry name" value="DUF1499"/>
    <property type="match status" value="1"/>
</dbReference>
<accession>A0A7S3XEU3</accession>
<dbReference type="Pfam" id="PF07386">
    <property type="entry name" value="DUF1499"/>
    <property type="match status" value="1"/>
</dbReference>
<evidence type="ECO:0008006" key="3">
    <source>
        <dbReference type="Google" id="ProtNLM"/>
    </source>
</evidence>
<feature type="signal peptide" evidence="1">
    <location>
        <begin position="1"/>
        <end position="24"/>
    </location>
</feature>
<keyword evidence="1" id="KW-0732">Signal</keyword>
<dbReference type="AlphaFoldDB" id="A0A7S3XEU3"/>
<protein>
    <recommendedName>
        <fullName evidence="3">DUF1499 domain-containing protein</fullName>
    </recommendedName>
</protein>
<dbReference type="EMBL" id="HBIS01003479">
    <property type="protein sequence ID" value="CAE0609312.1"/>
    <property type="molecule type" value="Transcribed_RNA"/>
</dbReference>
<reference evidence="2" key="1">
    <citation type="submission" date="2021-01" db="EMBL/GenBank/DDBJ databases">
        <authorList>
            <person name="Corre E."/>
            <person name="Pelletier E."/>
            <person name="Niang G."/>
            <person name="Scheremetjew M."/>
            <person name="Finn R."/>
            <person name="Kale V."/>
            <person name="Holt S."/>
            <person name="Cochrane G."/>
            <person name="Meng A."/>
            <person name="Brown T."/>
            <person name="Cohen L."/>
        </authorList>
    </citation>
    <scope>NUCLEOTIDE SEQUENCE</scope>
    <source>
        <strain evidence="2">CCMP1897</strain>
    </source>
</reference>
<evidence type="ECO:0000256" key="1">
    <source>
        <dbReference type="SAM" id="SignalP"/>
    </source>
</evidence>
<organism evidence="2">
    <name type="scientific">Picocystis salinarum</name>
    <dbReference type="NCBI Taxonomy" id="88271"/>
    <lineage>
        <taxon>Eukaryota</taxon>
        <taxon>Viridiplantae</taxon>
        <taxon>Chlorophyta</taxon>
        <taxon>Picocystophyceae</taxon>
        <taxon>Picocystales</taxon>
        <taxon>Picocystaceae</taxon>
        <taxon>Picocystis</taxon>
    </lineage>
</organism>
<dbReference type="PANTHER" id="PTHR34801">
    <property type="entry name" value="EXPRESSED PROTEIN"/>
    <property type="match status" value="1"/>
</dbReference>
<dbReference type="InterPro" id="IPR010865">
    <property type="entry name" value="DUF1499"/>
</dbReference>
<evidence type="ECO:0000313" key="2">
    <source>
        <dbReference type="EMBL" id="CAE0609312.1"/>
    </source>
</evidence>
<name>A0A7S3XEU3_9CHLO</name>
<feature type="chain" id="PRO_5030923822" description="DUF1499 domain-containing protein" evidence="1">
    <location>
        <begin position="25"/>
        <end position="180"/>
    </location>
</feature>
<proteinExistence type="predicted"/>